<dbReference type="PROSITE" id="PS51007">
    <property type="entry name" value="CYTC"/>
    <property type="match status" value="1"/>
</dbReference>
<keyword evidence="5" id="KW-0732">Signal</keyword>
<dbReference type="GO" id="GO:0009055">
    <property type="term" value="F:electron transfer activity"/>
    <property type="evidence" value="ECO:0007669"/>
    <property type="project" value="InterPro"/>
</dbReference>
<proteinExistence type="predicted"/>
<dbReference type="OrthoDB" id="7873796at2"/>
<name>A0A1E3WB05_9HYPH</name>
<reference evidence="7 8" key="1">
    <citation type="journal article" date="2016" name="Environ. Microbiol.">
        <title>New Methyloceanibacter diversity from North Sea sediments includes methanotroph containing solely the soluble methane monooxygenase.</title>
        <authorList>
            <person name="Vekeman B."/>
            <person name="Kerckhof F.M."/>
            <person name="Cremers G."/>
            <person name="de Vos P."/>
            <person name="Vandamme P."/>
            <person name="Boon N."/>
            <person name="Op den Camp H.J."/>
            <person name="Heylen K."/>
        </authorList>
    </citation>
    <scope>NUCLEOTIDE SEQUENCE [LARGE SCALE GENOMIC DNA]</scope>
    <source>
        <strain evidence="7 8">R-67177</strain>
    </source>
</reference>
<dbReference type="RefSeq" id="WP_069623820.1">
    <property type="nucleotide sequence ID" value="NZ_LPWD01000187.1"/>
</dbReference>
<organism evidence="7 8">
    <name type="scientific">Methyloceanibacter marginalis</name>
    <dbReference type="NCBI Taxonomy" id="1774971"/>
    <lineage>
        <taxon>Bacteria</taxon>
        <taxon>Pseudomonadati</taxon>
        <taxon>Pseudomonadota</taxon>
        <taxon>Alphaproteobacteria</taxon>
        <taxon>Hyphomicrobiales</taxon>
        <taxon>Hyphomicrobiaceae</taxon>
        <taxon>Methyloceanibacter</taxon>
    </lineage>
</organism>
<evidence type="ECO:0000256" key="1">
    <source>
        <dbReference type="ARBA" id="ARBA00022617"/>
    </source>
</evidence>
<evidence type="ECO:0000256" key="5">
    <source>
        <dbReference type="SAM" id="SignalP"/>
    </source>
</evidence>
<dbReference type="AlphaFoldDB" id="A0A1E3WB05"/>
<evidence type="ECO:0000256" key="3">
    <source>
        <dbReference type="ARBA" id="ARBA00023004"/>
    </source>
</evidence>
<dbReference type="Proteomes" id="UP000095042">
    <property type="component" value="Unassembled WGS sequence"/>
</dbReference>
<feature type="domain" description="Cytochrome c" evidence="6">
    <location>
        <begin position="33"/>
        <end position="112"/>
    </location>
</feature>
<feature type="signal peptide" evidence="5">
    <location>
        <begin position="1"/>
        <end position="26"/>
    </location>
</feature>
<dbReference type="GO" id="GO:0046872">
    <property type="term" value="F:metal ion binding"/>
    <property type="evidence" value="ECO:0007669"/>
    <property type="project" value="UniProtKB-KW"/>
</dbReference>
<gene>
    <name evidence="7" type="ORF">AUC71_12295</name>
</gene>
<keyword evidence="1 4" id="KW-0349">Heme</keyword>
<accession>A0A1E3WB05</accession>
<comment type="caution">
    <text evidence="7">The sequence shown here is derived from an EMBL/GenBank/DDBJ whole genome shotgun (WGS) entry which is preliminary data.</text>
</comment>
<dbReference type="Gene3D" id="1.10.760.10">
    <property type="entry name" value="Cytochrome c-like domain"/>
    <property type="match status" value="1"/>
</dbReference>
<keyword evidence="8" id="KW-1185">Reference proteome</keyword>
<dbReference type="SUPFAM" id="SSF46626">
    <property type="entry name" value="Cytochrome c"/>
    <property type="match status" value="1"/>
</dbReference>
<evidence type="ECO:0000256" key="4">
    <source>
        <dbReference type="PROSITE-ProRule" id="PRU00433"/>
    </source>
</evidence>
<dbReference type="InterPro" id="IPR009056">
    <property type="entry name" value="Cyt_c-like_dom"/>
</dbReference>
<evidence type="ECO:0000313" key="8">
    <source>
        <dbReference type="Proteomes" id="UP000095042"/>
    </source>
</evidence>
<evidence type="ECO:0000259" key="6">
    <source>
        <dbReference type="PROSITE" id="PS51007"/>
    </source>
</evidence>
<feature type="chain" id="PRO_5009139150" description="Cytochrome c domain-containing protein" evidence="5">
    <location>
        <begin position="27"/>
        <end position="117"/>
    </location>
</feature>
<sequence>MTRAVSMKVVLTALALALISPTVSLAGPVTSAPDPAYGKVLAERLCSNCHLVSSAQEQVNVDVPSFHEIGNLQSQTEGSIMAKIVMPKHPMPVIPITKSELEDLAAYIMSLKDQETE</sequence>
<protein>
    <recommendedName>
        <fullName evidence="6">Cytochrome c domain-containing protein</fullName>
    </recommendedName>
</protein>
<evidence type="ECO:0000256" key="2">
    <source>
        <dbReference type="ARBA" id="ARBA00022723"/>
    </source>
</evidence>
<keyword evidence="2 4" id="KW-0479">Metal-binding</keyword>
<dbReference type="EMBL" id="LPWD01000187">
    <property type="protein sequence ID" value="ODS02993.1"/>
    <property type="molecule type" value="Genomic_DNA"/>
</dbReference>
<dbReference type="GO" id="GO:0020037">
    <property type="term" value="F:heme binding"/>
    <property type="evidence" value="ECO:0007669"/>
    <property type="project" value="InterPro"/>
</dbReference>
<keyword evidence="3 4" id="KW-0408">Iron</keyword>
<evidence type="ECO:0000313" key="7">
    <source>
        <dbReference type="EMBL" id="ODS02993.1"/>
    </source>
</evidence>
<dbReference type="InterPro" id="IPR036909">
    <property type="entry name" value="Cyt_c-like_dom_sf"/>
</dbReference>